<dbReference type="RefSeq" id="WP_153791889.1">
    <property type="nucleotide sequence ID" value="NZ_CP045915.1"/>
</dbReference>
<keyword evidence="2" id="KW-0732">Signal</keyword>
<organism evidence="3 4">
    <name type="scientific">Gracilibacillus salitolerans</name>
    <dbReference type="NCBI Taxonomy" id="2663022"/>
    <lineage>
        <taxon>Bacteria</taxon>
        <taxon>Bacillati</taxon>
        <taxon>Bacillota</taxon>
        <taxon>Bacilli</taxon>
        <taxon>Bacillales</taxon>
        <taxon>Bacillaceae</taxon>
        <taxon>Gracilibacillus</taxon>
    </lineage>
</organism>
<dbReference type="AlphaFoldDB" id="A0A5Q2TKR5"/>
<feature type="region of interest" description="Disordered" evidence="1">
    <location>
        <begin position="558"/>
        <end position="579"/>
    </location>
</feature>
<feature type="compositionally biased region" description="Acidic residues" evidence="1">
    <location>
        <begin position="563"/>
        <end position="576"/>
    </location>
</feature>
<keyword evidence="4" id="KW-1185">Reference proteome</keyword>
<evidence type="ECO:0000256" key="2">
    <source>
        <dbReference type="SAM" id="SignalP"/>
    </source>
</evidence>
<gene>
    <name evidence="3" type="ORF">GI584_16475</name>
</gene>
<proteinExistence type="predicted"/>
<dbReference type="KEGG" id="grc:GI584_16475"/>
<accession>A0A5Q2TKR5</accession>
<name>A0A5Q2TKR5_9BACI</name>
<dbReference type="Gene3D" id="1.10.287.950">
    <property type="entry name" value="Methyl-accepting chemotaxis protein"/>
    <property type="match status" value="2"/>
</dbReference>
<dbReference type="InterPro" id="IPR023908">
    <property type="entry name" value="xxxLxxG_rpt"/>
</dbReference>
<sequence>MKIKRFSLLLIVGLLAFSPFNVVAASSAAPKDEVIYSTLQSNGEELDMYVVNSFEVEGPGELVDYGDYTSIKNLTDLSEITKEDDTISFTASEDSFYYQGNLENNPLPWEFDISYQLDGEEMTPEEMLGQDGHLQIGMETSANEEVNPIFFENYLLQISLTLDTERYQEIEAEDGTIANAGKDKQVTFTVMPEKEESFLLEADVTDFELKGIEISAVPSSMSIDSPEVDDVTEDFETLSDATTEIDDGVGELADGISELNSGVSSLKNGSSDYQDGITQISNGSADLISGSESIDQALVTMKDSIDQDVETGDFSALQEGLEQIARGLREASNGLTTLQENYTQAYDALDESINAIPSYDISEEEIQALYQSGAESEVVDKLVETYEAALTAKGTYDQVSEAFAAVAPTLDEVSSSQTDMATSLETMAEQIAAASEGMDIQEGLKELQEGLATLSDNYKEFHAGLEEYTNGVDELSNAYQDLHNGIVELEDGTSSLENGVGELHDGTTELADSTSDLPDQMQDEIDEMINDYDKSDFDAVSFVSDKNENVQSVQFVIKTESITQDEEDDEEEETEEEKSFWDRLLDLFR</sequence>
<evidence type="ECO:0000256" key="1">
    <source>
        <dbReference type="SAM" id="MobiDB-lite"/>
    </source>
</evidence>
<dbReference type="SUPFAM" id="SSF58104">
    <property type="entry name" value="Methyl-accepting chemotaxis protein (MCP) signaling domain"/>
    <property type="match status" value="1"/>
</dbReference>
<feature type="chain" id="PRO_5039170797" evidence="2">
    <location>
        <begin position="25"/>
        <end position="589"/>
    </location>
</feature>
<protein>
    <submittedName>
        <fullName evidence="3">YhgE/Pip domain-containing protein</fullName>
    </submittedName>
</protein>
<feature type="signal peptide" evidence="2">
    <location>
        <begin position="1"/>
        <end position="24"/>
    </location>
</feature>
<dbReference type="Proteomes" id="UP000339690">
    <property type="component" value="Chromosome"/>
</dbReference>
<dbReference type="NCBIfam" id="TIGR03057">
    <property type="entry name" value="xxxLxxG_by_4"/>
    <property type="match status" value="2"/>
</dbReference>
<evidence type="ECO:0000313" key="4">
    <source>
        <dbReference type="Proteomes" id="UP000339690"/>
    </source>
</evidence>
<evidence type="ECO:0000313" key="3">
    <source>
        <dbReference type="EMBL" id="QGH35544.1"/>
    </source>
</evidence>
<reference evidence="3 4" key="1">
    <citation type="submission" date="2019-11" db="EMBL/GenBank/DDBJ databases">
        <title>Gracilibacillus salitolerans sp. nov., a moderate halophile isolated from a saline soil in northwest China.</title>
        <authorList>
            <person name="Gan L."/>
        </authorList>
    </citation>
    <scope>NUCLEOTIDE SEQUENCE [LARGE SCALE GENOMIC DNA]</scope>
    <source>
        <strain evidence="3 4">SCU50</strain>
    </source>
</reference>
<dbReference type="EMBL" id="CP045915">
    <property type="protein sequence ID" value="QGH35544.1"/>
    <property type="molecule type" value="Genomic_DNA"/>
</dbReference>